<keyword evidence="1" id="KW-0732">Signal</keyword>
<dbReference type="SMART" id="SM01360">
    <property type="entry name" value="A2M"/>
    <property type="match status" value="1"/>
</dbReference>
<reference evidence="4 5" key="2">
    <citation type="submission" date="2018-10" db="EMBL/GenBank/DDBJ databases">
        <authorList>
            <consortium name="Pathogen Informatics"/>
        </authorList>
    </citation>
    <scope>NUCLEOTIDE SEQUENCE [LARGE SCALE GENOMIC DNA]</scope>
</reference>
<dbReference type="PANTHER" id="PTHR11412">
    <property type="entry name" value="MACROGLOBULIN / COMPLEMENT"/>
    <property type="match status" value="1"/>
</dbReference>
<name>A0A0N4V605_ENTVE</name>
<sequence>IQPLTTVSSTQQVRIDYKCISSKYVLQDSWNDTIGAVVNIKVQTKLCVSCKFLVCEINGTRIRTSSRSRIIKLVLPLFDTLSLNFTMIELSSRQTPVYQVDDIFQAIFKSCPTCHSDYVVICEDRRIVAAGHIEKDGDISFSVTEAMTPYCVIFAYAVKKQLIVDMMLFFVKKKCEIEISFENETILEPKQEITIGVEHNRDTALLLKIFDYRMLLLSKNLLRRSLHRFWDFSYFENPTEESSNQAHLLNFLEHKDLRKAYEESCHSAGCALKMTDAVRPQFTLTASVVSNNCLERMMKGYAPFCQKLRTGQSQKVKLLKASATPAKSTKKEDMVVYAPARLDYARISSISTVSEKQIEIREFFPEVWCFKDFTLKANQHTNITLQAPDSLSMWTLESVYFVPQNDICSAKQNFITTSKNCFLTVHFPQHVYVNETFIVGVDVYDEDANSDEEAKQYYVTVREIERYICVSGPNQESGSAQYYLVTIPEGKKIARKDFFLRILKPGVANVQFVLTTEGIKSYTSVINENIIDAVNIRLEEQADTMLYFKRIILNAEKPKQKSLKRDNLLMENDDSGDIDENNNEAIEYSERNSTNSFETDVLIHLNNEETVYGIEIEMSKFLSAEPLANEQASLLTGPISRKKRNIAENAYFASDAIKSLSAAIYAYKIEQRKNTSSLASEMETLESEVEYALLQLFSFSDCPSKTTCGFAEKSAPKNRQERSPLLTAMAASLICQAKAHEDMVCPTLRYLGNLLNSNSEEIYDEILTILDFSTKDDQMWFLKALINKAANDCISYRCYKAQNNRSNPWSKLTDSLFRAPGKDLDIRTIGALAYMGSPGKSAVMRNQLYLAIQQGNFPYWTAGKTVANSEEQINTDRGDYVSRIKKKSGDILANSLALLAVKTTNTSPQEIVKLDALMDWILEQIDQRFAAVSALDTYFANRAIYEYRAREVRDVNEDHQFIEIRCENCTTIKHNVTGSPVLYTLPSYVRKITFTTESRSKVRVGIRVLGTNRHRLRRHAANDDVIRITVVDTGEVVDNMVHRACIEVQSPSVKFVEIEHGLYTGFTTNKDKLLILQNTTKQNVSLASDVVISSSAAHFTLANLRPVLKHCYELGMIYTGGNYEANRLSPIIVSARHPQLGVIGRTKVDAPQPRFKRAIDESAVPVQCWGEQCACISASYSVECNVCYFLDNRTVIEEICKPRHFAAVVTILNVKNESDSKYLIIPARLSAFVTPEDFNIAIGQQIEFWLLKGNIRCENLGFKPGQTHVVFGDVSGMTPVGSKLHYILRDGDRWESAVKSGCGELLTYIDNFDSAKCLAPS</sequence>
<keyword evidence="5" id="KW-1185">Reference proteome</keyword>
<dbReference type="PANTHER" id="PTHR11412:SF136">
    <property type="entry name" value="CD109 ANTIGEN"/>
    <property type="match status" value="1"/>
</dbReference>
<feature type="domain" description="Alpha-2-macroglobulin" evidence="3">
    <location>
        <begin position="367"/>
        <end position="461"/>
    </location>
</feature>
<reference evidence="6" key="1">
    <citation type="submission" date="2017-02" db="UniProtKB">
        <authorList>
            <consortium name="WormBaseParasite"/>
        </authorList>
    </citation>
    <scope>IDENTIFICATION</scope>
</reference>
<evidence type="ECO:0000313" key="6">
    <source>
        <dbReference type="WBParaSite" id="EVEC_0000567601-mRNA-1"/>
    </source>
</evidence>
<dbReference type="Proteomes" id="UP000274131">
    <property type="component" value="Unassembled WGS sequence"/>
</dbReference>
<evidence type="ECO:0000313" key="5">
    <source>
        <dbReference type="Proteomes" id="UP000274131"/>
    </source>
</evidence>
<dbReference type="Pfam" id="PF00207">
    <property type="entry name" value="A2M"/>
    <property type="match status" value="1"/>
</dbReference>
<dbReference type="InterPro" id="IPR050473">
    <property type="entry name" value="A2M/Complement_sys"/>
</dbReference>
<dbReference type="EMBL" id="UXUI01008113">
    <property type="protein sequence ID" value="VDD90536.1"/>
    <property type="molecule type" value="Genomic_DNA"/>
</dbReference>
<dbReference type="Gene3D" id="1.50.10.20">
    <property type="match status" value="1"/>
</dbReference>
<dbReference type="InterPro" id="IPR001599">
    <property type="entry name" value="Macroglobln_a2"/>
</dbReference>
<dbReference type="InterPro" id="IPR011625">
    <property type="entry name" value="A2M_N_BRD"/>
</dbReference>
<keyword evidence="2" id="KW-0882">Thioester bond</keyword>
<evidence type="ECO:0000256" key="1">
    <source>
        <dbReference type="ARBA" id="ARBA00022729"/>
    </source>
</evidence>
<dbReference type="WBParaSite" id="EVEC_0000567601-mRNA-1">
    <property type="protein sequence ID" value="EVEC_0000567601-mRNA-1"/>
    <property type="gene ID" value="EVEC_0000567601"/>
</dbReference>
<protein>
    <submittedName>
        <fullName evidence="6">A2M domain-containing protein</fullName>
    </submittedName>
</protein>
<dbReference type="InterPro" id="IPR008993">
    <property type="entry name" value="TIMP-like_OB-fold"/>
</dbReference>
<dbReference type="STRING" id="51028.A0A0N4V605"/>
<dbReference type="Gene3D" id="2.40.50.120">
    <property type="match status" value="1"/>
</dbReference>
<dbReference type="Pfam" id="PF07703">
    <property type="entry name" value="A2M_BRD"/>
    <property type="match status" value="1"/>
</dbReference>
<dbReference type="SUPFAM" id="SSF50242">
    <property type="entry name" value="TIMP-like"/>
    <property type="match status" value="1"/>
</dbReference>
<dbReference type="GO" id="GO:0004866">
    <property type="term" value="F:endopeptidase inhibitor activity"/>
    <property type="evidence" value="ECO:0007669"/>
    <property type="project" value="InterPro"/>
</dbReference>
<organism evidence="6">
    <name type="scientific">Enterobius vermicularis</name>
    <name type="common">Human pinworm</name>
    <dbReference type="NCBI Taxonomy" id="51028"/>
    <lineage>
        <taxon>Eukaryota</taxon>
        <taxon>Metazoa</taxon>
        <taxon>Ecdysozoa</taxon>
        <taxon>Nematoda</taxon>
        <taxon>Chromadorea</taxon>
        <taxon>Rhabditida</taxon>
        <taxon>Spirurina</taxon>
        <taxon>Oxyuridomorpha</taxon>
        <taxon>Oxyuroidea</taxon>
        <taxon>Oxyuridae</taxon>
        <taxon>Enterobius</taxon>
    </lineage>
</organism>
<gene>
    <name evidence="4" type="ORF">EVEC_LOCUS5287</name>
</gene>
<evidence type="ECO:0000313" key="4">
    <source>
        <dbReference type="EMBL" id="VDD90536.1"/>
    </source>
</evidence>
<evidence type="ECO:0000259" key="3">
    <source>
        <dbReference type="SMART" id="SM01360"/>
    </source>
</evidence>
<evidence type="ECO:0000256" key="2">
    <source>
        <dbReference type="ARBA" id="ARBA00022966"/>
    </source>
</evidence>
<proteinExistence type="predicted"/>
<dbReference type="Gene3D" id="2.20.130.20">
    <property type="match status" value="1"/>
</dbReference>
<dbReference type="OrthoDB" id="9998011at2759"/>
<accession>A0A0N4V605</accession>